<organism evidence="2 3">
    <name type="scientific">Fibroporia radiculosa</name>
    <dbReference type="NCBI Taxonomy" id="599839"/>
    <lineage>
        <taxon>Eukaryota</taxon>
        <taxon>Fungi</taxon>
        <taxon>Dikarya</taxon>
        <taxon>Basidiomycota</taxon>
        <taxon>Agaricomycotina</taxon>
        <taxon>Agaricomycetes</taxon>
        <taxon>Polyporales</taxon>
        <taxon>Fibroporiaceae</taxon>
        <taxon>Fibroporia</taxon>
    </lineage>
</organism>
<dbReference type="InParanoid" id="J4H219"/>
<gene>
    <name evidence="2" type="ORF">FIBRA_02794</name>
</gene>
<feature type="compositionally biased region" description="Low complexity" evidence="1">
    <location>
        <begin position="235"/>
        <end position="248"/>
    </location>
</feature>
<evidence type="ECO:0000313" key="3">
    <source>
        <dbReference type="Proteomes" id="UP000006352"/>
    </source>
</evidence>
<feature type="compositionally biased region" description="Low complexity" evidence="1">
    <location>
        <begin position="128"/>
        <end position="144"/>
    </location>
</feature>
<protein>
    <submittedName>
        <fullName evidence="2">Uncharacterized protein</fullName>
    </submittedName>
</protein>
<keyword evidence="3" id="KW-1185">Reference proteome</keyword>
<name>J4H219_9APHY</name>
<reference evidence="2 3" key="1">
    <citation type="journal article" date="2012" name="Appl. Environ. Microbiol.">
        <title>Short-read sequencing for genomic analysis of the brown rot fungus Fibroporia radiculosa.</title>
        <authorList>
            <person name="Tang J.D."/>
            <person name="Perkins A.D."/>
            <person name="Sonstegard T.S."/>
            <person name="Schroeder S.G."/>
            <person name="Burgess S.C."/>
            <person name="Diehl S.V."/>
        </authorList>
    </citation>
    <scope>NUCLEOTIDE SEQUENCE [LARGE SCALE GENOMIC DNA]</scope>
    <source>
        <strain evidence="2 3">TFFH 294</strain>
    </source>
</reference>
<proteinExistence type="predicted"/>
<dbReference type="EMBL" id="HE797002">
    <property type="protein sequence ID" value="CCM00754.1"/>
    <property type="molecule type" value="Genomic_DNA"/>
</dbReference>
<dbReference type="GeneID" id="24095665"/>
<feature type="compositionally biased region" description="Basic residues" evidence="1">
    <location>
        <begin position="15"/>
        <end position="25"/>
    </location>
</feature>
<feature type="region of interest" description="Disordered" evidence="1">
    <location>
        <begin position="128"/>
        <end position="157"/>
    </location>
</feature>
<dbReference type="HOGENOM" id="CLU_792352_0_0_1"/>
<dbReference type="AlphaFoldDB" id="J4H219"/>
<feature type="region of interest" description="Disordered" evidence="1">
    <location>
        <begin position="174"/>
        <end position="278"/>
    </location>
</feature>
<feature type="region of interest" description="Disordered" evidence="1">
    <location>
        <begin position="1"/>
        <end position="102"/>
    </location>
</feature>
<feature type="compositionally biased region" description="Basic residues" evidence="1">
    <location>
        <begin position="69"/>
        <end position="78"/>
    </location>
</feature>
<evidence type="ECO:0000313" key="2">
    <source>
        <dbReference type="EMBL" id="CCM00754.1"/>
    </source>
</evidence>
<feature type="compositionally biased region" description="Polar residues" evidence="1">
    <location>
        <begin position="91"/>
        <end position="101"/>
    </location>
</feature>
<feature type="compositionally biased region" description="Low complexity" evidence="1">
    <location>
        <begin position="177"/>
        <end position="194"/>
    </location>
</feature>
<dbReference type="Proteomes" id="UP000006352">
    <property type="component" value="Unassembled WGS sequence"/>
</dbReference>
<sequence length="350" mass="37634">MEDGNDKPNNQRNNNNRRRRLPSKLRRIEDQSGFLHNGERWGSTPQAYGSAEASQASSSTLADGSSVARGRRRGRGRRSTTTASEHDARHSQSPMESTTIPPSYHEWQAEASTSSAGMGVFAIGPSSYASSSLPARSPRRGLSSHGDSPVEYLSDPGTPWTTCPAPYYDDPGQGLYGTTLAGRTTATPAGTRSRSYSSSREGQENQGSATRQAEAPPVDAPRAWAIHPRHHPSHTTRPPSTRHPGSTSLISTGANDYSVLGGGVDTSSYGPPRSAEPSPGLDAHTFRGHGRVSPAPAAARARDREFEDAYVMFQRQQAAYAVAQGLVSSDDEYWGQWLPGHSPSLPHAFR</sequence>
<feature type="compositionally biased region" description="Polar residues" evidence="1">
    <location>
        <begin position="195"/>
        <end position="211"/>
    </location>
</feature>
<evidence type="ECO:0000256" key="1">
    <source>
        <dbReference type="SAM" id="MobiDB-lite"/>
    </source>
</evidence>
<accession>J4H219</accession>
<feature type="compositionally biased region" description="Polar residues" evidence="1">
    <location>
        <begin position="43"/>
        <end position="63"/>
    </location>
</feature>
<dbReference type="RefSeq" id="XP_012180037.1">
    <property type="nucleotide sequence ID" value="XM_012324647.1"/>
</dbReference>